<dbReference type="InterPro" id="IPR018841">
    <property type="entry name" value="DUF2442"/>
</dbReference>
<sequence>MLSILKANYKNEYKILVEFSDHKKGEVDLKNFIINSKIKPFKELENIEKFKQFQVDYTLKWNDDLDLAPEYLYFKAFGNDSSLQSKFHEWGYV</sequence>
<dbReference type="InterPro" id="IPR036782">
    <property type="entry name" value="NE0471-like_N"/>
</dbReference>
<dbReference type="AlphaFoldDB" id="A0A6S6SRA4"/>
<dbReference type="EMBL" id="CACVAW010000019">
    <property type="protein sequence ID" value="CAA6805527.1"/>
    <property type="molecule type" value="Genomic_DNA"/>
</dbReference>
<evidence type="ECO:0008006" key="2">
    <source>
        <dbReference type="Google" id="ProtNLM"/>
    </source>
</evidence>
<accession>A0A6S6SRA4</accession>
<organism evidence="1">
    <name type="scientific">uncultured Campylobacterales bacterium</name>
    <dbReference type="NCBI Taxonomy" id="352960"/>
    <lineage>
        <taxon>Bacteria</taxon>
        <taxon>Pseudomonadati</taxon>
        <taxon>Campylobacterota</taxon>
        <taxon>Epsilonproteobacteria</taxon>
        <taxon>Campylobacterales</taxon>
        <taxon>environmental samples</taxon>
    </lineage>
</organism>
<evidence type="ECO:0000313" key="1">
    <source>
        <dbReference type="EMBL" id="CAA6805527.1"/>
    </source>
</evidence>
<name>A0A6S6SRA4_9BACT</name>
<dbReference type="SUPFAM" id="SSF143880">
    <property type="entry name" value="NE0471 N-terminal domain-like"/>
    <property type="match status" value="1"/>
</dbReference>
<gene>
    <name evidence="1" type="ORF">HELGO_WM34956</name>
</gene>
<dbReference type="Pfam" id="PF10387">
    <property type="entry name" value="DUF2442"/>
    <property type="match status" value="1"/>
</dbReference>
<proteinExistence type="predicted"/>
<reference evidence="1" key="1">
    <citation type="submission" date="2020-01" db="EMBL/GenBank/DDBJ databases">
        <authorList>
            <person name="Meier V. D."/>
            <person name="Meier V D."/>
        </authorList>
    </citation>
    <scope>NUCLEOTIDE SEQUENCE</scope>
    <source>
        <strain evidence="1">HLG_WM_MAG_12</strain>
    </source>
</reference>
<dbReference type="Gene3D" id="3.30.2020.10">
    <property type="entry name" value="NE0471-like N-terminal domain"/>
    <property type="match status" value="1"/>
</dbReference>
<protein>
    <recommendedName>
        <fullName evidence="2">DUF2442 domain-containing protein</fullName>
    </recommendedName>
</protein>